<evidence type="ECO:0000256" key="1">
    <source>
        <dbReference type="ARBA" id="ARBA00008361"/>
    </source>
</evidence>
<dbReference type="SUPFAM" id="SSF53335">
    <property type="entry name" value="S-adenosyl-L-methionine-dependent methyltransferases"/>
    <property type="match status" value="1"/>
</dbReference>
<feature type="domain" description="Methyltransferase" evidence="4">
    <location>
        <begin position="85"/>
        <end position="180"/>
    </location>
</feature>
<gene>
    <name evidence="5" type="ORF">CBER1_06707</name>
</gene>
<accession>A0A2S6CNE2</accession>
<reference evidence="6" key="1">
    <citation type="journal article" date="2017" name="bioRxiv">
        <title>Conservation of a gene cluster reveals novel cercosporin biosynthetic mechanisms and extends production to the genus Colletotrichum.</title>
        <authorList>
            <person name="de Jonge R."/>
            <person name="Ebert M.K."/>
            <person name="Huitt-Roehl C.R."/>
            <person name="Pal P."/>
            <person name="Suttle J.C."/>
            <person name="Spanner R.E."/>
            <person name="Neubauer J.D."/>
            <person name="Jurick W.M.II."/>
            <person name="Stott K.A."/>
            <person name="Secor G.A."/>
            <person name="Thomma B.P.H.J."/>
            <person name="Van de Peer Y."/>
            <person name="Townsend C.A."/>
            <person name="Bolton M.D."/>
        </authorList>
    </citation>
    <scope>NUCLEOTIDE SEQUENCE [LARGE SCALE GENOMIC DNA]</scope>
    <source>
        <strain evidence="6">CBS538.71</strain>
    </source>
</reference>
<dbReference type="Proteomes" id="UP000237631">
    <property type="component" value="Unassembled WGS sequence"/>
</dbReference>
<keyword evidence="6" id="KW-1185">Reference proteome</keyword>
<dbReference type="AlphaFoldDB" id="A0A2S6CNE2"/>
<comment type="similarity">
    <text evidence="1">Belongs to the methyltransferase superfamily.</text>
</comment>
<sequence length="218" mass="25014">MPSREEENEALARAEYWDARYAKSDGKHATHEWFRSYSDLQPFLEKHLFEPFPASQEPKILHLGAGDSPLEKTVPRELLDRGYKNQTCVDFSPVVVKLMTARNLEGVTWLCEDVRDMPVIASDSIDVAFDKGTLDAMIHGSPWDPPEDVIENSCRYMKEVARALKPAGVFLYITYRQPHFVKPLLNQSDLWDMHMEVLNSSENSFEYCAFVLRKAQSA</sequence>
<dbReference type="PANTHER" id="PTHR12176">
    <property type="entry name" value="SAM-DEPENDENT METHYLTRANSFERASE SUPERFAMILY PROTEIN"/>
    <property type="match status" value="1"/>
</dbReference>
<dbReference type="GO" id="GO:0032259">
    <property type="term" value="P:methylation"/>
    <property type="evidence" value="ECO:0007669"/>
    <property type="project" value="UniProtKB-KW"/>
</dbReference>
<dbReference type="PANTHER" id="PTHR12176:SF80">
    <property type="entry name" value="EEF1A LYSINE METHYLTRANSFERASE 4"/>
    <property type="match status" value="1"/>
</dbReference>
<evidence type="ECO:0000256" key="2">
    <source>
        <dbReference type="ARBA" id="ARBA00022603"/>
    </source>
</evidence>
<protein>
    <recommendedName>
        <fullName evidence="4">Methyltransferase domain-containing protein</fullName>
    </recommendedName>
</protein>
<dbReference type="InterPro" id="IPR051419">
    <property type="entry name" value="Lys/N-term_MeTrsfase_sf"/>
</dbReference>
<keyword evidence="2" id="KW-0489">Methyltransferase</keyword>
<evidence type="ECO:0000256" key="3">
    <source>
        <dbReference type="ARBA" id="ARBA00022679"/>
    </source>
</evidence>
<dbReference type="Gene3D" id="3.40.50.150">
    <property type="entry name" value="Vaccinia Virus protein VP39"/>
    <property type="match status" value="1"/>
</dbReference>
<dbReference type="GO" id="GO:0008168">
    <property type="term" value="F:methyltransferase activity"/>
    <property type="evidence" value="ECO:0007669"/>
    <property type="project" value="UniProtKB-KW"/>
</dbReference>
<evidence type="ECO:0000259" key="4">
    <source>
        <dbReference type="Pfam" id="PF13847"/>
    </source>
</evidence>
<organism evidence="5 6">
    <name type="scientific">Cercospora berteroae</name>
    <dbReference type="NCBI Taxonomy" id="357750"/>
    <lineage>
        <taxon>Eukaryota</taxon>
        <taxon>Fungi</taxon>
        <taxon>Dikarya</taxon>
        <taxon>Ascomycota</taxon>
        <taxon>Pezizomycotina</taxon>
        <taxon>Dothideomycetes</taxon>
        <taxon>Dothideomycetidae</taxon>
        <taxon>Mycosphaerellales</taxon>
        <taxon>Mycosphaerellaceae</taxon>
        <taxon>Cercospora</taxon>
    </lineage>
</organism>
<keyword evidence="3" id="KW-0808">Transferase</keyword>
<proteinExistence type="inferred from homology"/>
<dbReference type="EMBL" id="PNEN01000099">
    <property type="protein sequence ID" value="PPJ61231.1"/>
    <property type="molecule type" value="Genomic_DNA"/>
</dbReference>
<comment type="caution">
    <text evidence="5">The sequence shown here is derived from an EMBL/GenBank/DDBJ whole genome shotgun (WGS) entry which is preliminary data.</text>
</comment>
<evidence type="ECO:0000313" key="6">
    <source>
        <dbReference type="Proteomes" id="UP000237631"/>
    </source>
</evidence>
<name>A0A2S6CNE2_9PEZI</name>
<dbReference type="Pfam" id="PF13847">
    <property type="entry name" value="Methyltransf_31"/>
    <property type="match status" value="1"/>
</dbReference>
<dbReference type="InterPro" id="IPR025714">
    <property type="entry name" value="Methyltranfer_dom"/>
</dbReference>
<dbReference type="OrthoDB" id="411785at2759"/>
<dbReference type="InterPro" id="IPR029063">
    <property type="entry name" value="SAM-dependent_MTases_sf"/>
</dbReference>
<evidence type="ECO:0000313" key="5">
    <source>
        <dbReference type="EMBL" id="PPJ61231.1"/>
    </source>
</evidence>
<dbReference type="CDD" id="cd02440">
    <property type="entry name" value="AdoMet_MTases"/>
    <property type="match status" value="1"/>
</dbReference>